<evidence type="ECO:0000313" key="2">
    <source>
        <dbReference type="EMBL" id="KZT57497.1"/>
    </source>
</evidence>
<dbReference type="Proteomes" id="UP000076842">
    <property type="component" value="Unassembled WGS sequence"/>
</dbReference>
<dbReference type="Pfam" id="PF05686">
    <property type="entry name" value="Glyco_transf_90"/>
    <property type="match status" value="1"/>
</dbReference>
<dbReference type="InterPro" id="IPR051091">
    <property type="entry name" value="O-Glucosyltr/Glycosyltrsf_90"/>
</dbReference>
<dbReference type="InParanoid" id="A0A165G1W1"/>
<sequence>MRGALAPRDKARAALLPVNAARPGALAQEEEDIEEHFWLPNGLLAVNPYGRHPIYDLVQRAEEEWAEKLRRASKTLEQAVAEYRRRYGRKPPRGFDKWWAYVERHDIQLPDEYDQILADLHMFYAYTPRSLRRLQALTRTTPATYTIASQPLHGTISLATANLASGDEREIGLIRLREHVDREIVAATGEWEATFGAGDVPMEFADWELYNERRVRARAGQTMDVFKHGDMSYLGWGGACPNSSPLRHSPPPPPTLPLPASHPKTFIYSHRESMNPCTHPDLVHTVGFLSGYGGRGPGPQEVHRLLFGMCKTEGLHGDVLTVATEQWTQDVGHDPEWENKSDERLVWRGSNTGILADDDTPWKASQRVRMISMLANRTGTQEVLLPTSAEEVVGDAVARKSSWLNSILADVAFTREPLQCQIKQCDELKSMFEWKKSLLTQSQQNEYKFVLDIDGNGWSARFKRLITTRALMLKATIFPEWYMDRIQPWVHYVPIKMDFSDLYDVLTFFRGDVARGGEGNNDDMARKIGEAGRIWSLTMFRKEDMVAYQWRLFLEYGRLVSEDRENMNFDY</sequence>
<dbReference type="OrthoDB" id="541052at2759"/>
<dbReference type="PANTHER" id="PTHR12203">
    <property type="entry name" value="KDEL LYS-ASP-GLU-LEU CONTAINING - RELATED"/>
    <property type="match status" value="1"/>
</dbReference>
<organism evidence="2 3">
    <name type="scientific">Calocera cornea HHB12733</name>
    <dbReference type="NCBI Taxonomy" id="1353952"/>
    <lineage>
        <taxon>Eukaryota</taxon>
        <taxon>Fungi</taxon>
        <taxon>Dikarya</taxon>
        <taxon>Basidiomycota</taxon>
        <taxon>Agaricomycotina</taxon>
        <taxon>Dacrymycetes</taxon>
        <taxon>Dacrymycetales</taxon>
        <taxon>Dacrymycetaceae</taxon>
        <taxon>Calocera</taxon>
    </lineage>
</organism>
<dbReference type="PANTHER" id="PTHR12203:SF118">
    <property type="entry name" value="BETA-1,2-XYLOSYLTRANSFERASE 1"/>
    <property type="match status" value="1"/>
</dbReference>
<dbReference type="AlphaFoldDB" id="A0A165G1W1"/>
<feature type="domain" description="Glycosyl transferase CAP10" evidence="1">
    <location>
        <begin position="278"/>
        <end position="563"/>
    </location>
</feature>
<dbReference type="EMBL" id="KV423963">
    <property type="protein sequence ID" value="KZT57497.1"/>
    <property type="molecule type" value="Genomic_DNA"/>
</dbReference>
<evidence type="ECO:0000313" key="3">
    <source>
        <dbReference type="Proteomes" id="UP000076842"/>
    </source>
</evidence>
<dbReference type="InterPro" id="IPR006598">
    <property type="entry name" value="CAP10"/>
</dbReference>
<proteinExistence type="predicted"/>
<dbReference type="GO" id="GO:0016740">
    <property type="term" value="F:transferase activity"/>
    <property type="evidence" value="ECO:0007669"/>
    <property type="project" value="UniProtKB-KW"/>
</dbReference>
<evidence type="ECO:0000259" key="1">
    <source>
        <dbReference type="SMART" id="SM00672"/>
    </source>
</evidence>
<reference evidence="2 3" key="1">
    <citation type="journal article" date="2016" name="Mol. Biol. Evol.">
        <title>Comparative Genomics of Early-Diverging Mushroom-Forming Fungi Provides Insights into the Origins of Lignocellulose Decay Capabilities.</title>
        <authorList>
            <person name="Nagy L.G."/>
            <person name="Riley R."/>
            <person name="Tritt A."/>
            <person name="Adam C."/>
            <person name="Daum C."/>
            <person name="Floudas D."/>
            <person name="Sun H."/>
            <person name="Yadav J.S."/>
            <person name="Pangilinan J."/>
            <person name="Larsson K.H."/>
            <person name="Matsuura K."/>
            <person name="Barry K."/>
            <person name="Labutti K."/>
            <person name="Kuo R."/>
            <person name="Ohm R.A."/>
            <person name="Bhattacharya S.S."/>
            <person name="Shirouzu T."/>
            <person name="Yoshinaga Y."/>
            <person name="Martin F.M."/>
            <person name="Grigoriev I.V."/>
            <person name="Hibbett D.S."/>
        </authorList>
    </citation>
    <scope>NUCLEOTIDE SEQUENCE [LARGE SCALE GENOMIC DNA]</scope>
    <source>
        <strain evidence="2 3">HHB12733</strain>
    </source>
</reference>
<gene>
    <name evidence="2" type="ORF">CALCODRAFT_434161</name>
</gene>
<protein>
    <submittedName>
        <fullName evidence="2">Glycosyltransferase family 90 protein</fullName>
    </submittedName>
</protein>
<keyword evidence="2" id="KW-0808">Transferase</keyword>
<accession>A0A165G1W1</accession>
<name>A0A165G1W1_9BASI</name>
<keyword evidence="3" id="KW-1185">Reference proteome</keyword>
<dbReference type="SMART" id="SM00672">
    <property type="entry name" value="CAP10"/>
    <property type="match status" value="1"/>
</dbReference>